<comment type="caution">
    <text evidence="10">The sequence shown here is derived from an EMBL/GenBank/DDBJ whole genome shotgun (WGS) entry which is preliminary data.</text>
</comment>
<feature type="compositionally biased region" description="Polar residues" evidence="8">
    <location>
        <begin position="41"/>
        <end position="56"/>
    </location>
</feature>
<name>A0AAN6F4D8_EXODE</name>
<evidence type="ECO:0000256" key="7">
    <source>
        <dbReference type="RuleBase" id="RU367032"/>
    </source>
</evidence>
<feature type="region of interest" description="Disordered" evidence="8">
    <location>
        <begin position="83"/>
        <end position="175"/>
    </location>
</feature>
<keyword evidence="7" id="KW-0653">Protein transport</keyword>
<dbReference type="GO" id="GO:0005102">
    <property type="term" value="F:signaling receptor binding"/>
    <property type="evidence" value="ECO:0007669"/>
    <property type="project" value="TreeGrafter"/>
</dbReference>
<comment type="similarity">
    <text evidence="1 7">Belongs to the peroxin-14 family.</text>
</comment>
<dbReference type="Gene3D" id="1.10.10.10">
    <property type="entry name" value="Winged helix-like DNA-binding domain superfamily/Winged helix DNA-binding domain"/>
    <property type="match status" value="1"/>
</dbReference>
<dbReference type="InterPro" id="IPR025655">
    <property type="entry name" value="PEX14"/>
</dbReference>
<feature type="compositionally biased region" description="Basic and acidic residues" evidence="8">
    <location>
        <begin position="396"/>
        <end position="415"/>
    </location>
</feature>
<evidence type="ECO:0000256" key="5">
    <source>
        <dbReference type="ARBA" id="ARBA00029691"/>
    </source>
</evidence>
<dbReference type="Pfam" id="PF04695">
    <property type="entry name" value="Pex14_N"/>
    <property type="match status" value="1"/>
</dbReference>
<evidence type="ECO:0000313" key="11">
    <source>
        <dbReference type="Proteomes" id="UP001161757"/>
    </source>
</evidence>
<dbReference type="Proteomes" id="UP001161757">
    <property type="component" value="Unassembled WGS sequence"/>
</dbReference>
<protein>
    <recommendedName>
        <fullName evidence="4 7">Peroxisomal membrane protein PEX14</fullName>
    </recommendedName>
    <alternativeName>
        <fullName evidence="5 7">Peroxin-14</fullName>
    </alternativeName>
</protein>
<keyword evidence="2" id="KW-0811">Translocation</keyword>
<keyword evidence="7" id="KW-0472">Membrane</keyword>
<comment type="function">
    <text evidence="7">Component of the PEX13-PEX14 docking complex, a translocon channel that specifically mediates the import of peroxisomal cargo proteins bound to PEX5 receptor. The PEX13-PEX14 docking complex forms a large import pore which can be opened to a diameter of about 9 nm. Mechanistically, PEX5 receptor along with cargo proteins associates with the PEX14 subunit of the PEX13-PEX14 docking complex in the cytosol, leading to the insertion of the receptor into the organelle membrane with the concomitant translocation of the cargo into the peroxisome matrix.</text>
</comment>
<evidence type="ECO:0000259" key="9">
    <source>
        <dbReference type="Pfam" id="PF04695"/>
    </source>
</evidence>
<evidence type="ECO:0000313" key="10">
    <source>
        <dbReference type="EMBL" id="KAJ8995307.1"/>
    </source>
</evidence>
<reference evidence="10" key="1">
    <citation type="submission" date="2023-01" db="EMBL/GenBank/DDBJ databases">
        <title>Exophiala dermititidis isolated from Cystic Fibrosis Patient.</title>
        <authorList>
            <person name="Kurbessoian T."/>
            <person name="Crocker A."/>
            <person name="Murante D."/>
            <person name="Hogan D.A."/>
            <person name="Stajich J.E."/>
        </authorList>
    </citation>
    <scope>NUCLEOTIDE SEQUENCE</scope>
    <source>
        <strain evidence="10">Ex8</strain>
    </source>
</reference>
<accession>A0AAN6F4D8</accession>
<feature type="region of interest" description="Disordered" evidence="8">
    <location>
        <begin position="391"/>
        <end position="415"/>
    </location>
</feature>
<evidence type="ECO:0000256" key="8">
    <source>
        <dbReference type="SAM" id="MobiDB-lite"/>
    </source>
</evidence>
<dbReference type="GO" id="GO:0016560">
    <property type="term" value="P:protein import into peroxisome matrix, docking"/>
    <property type="evidence" value="ECO:0007669"/>
    <property type="project" value="UniProtKB-UniRule"/>
</dbReference>
<dbReference type="PANTHER" id="PTHR23058:SF5">
    <property type="entry name" value="PEROXISOMAL MEMBRANE PROTEIN PEX14"/>
    <property type="match status" value="1"/>
</dbReference>
<keyword evidence="7" id="KW-0813">Transport</keyword>
<gene>
    <name evidence="10" type="ORF">HRR80_000082</name>
</gene>
<feature type="domain" description="Peroxisome membrane anchor protein Pex14p N-terminal" evidence="9">
    <location>
        <begin position="57"/>
        <end position="98"/>
    </location>
</feature>
<dbReference type="GO" id="GO:0005778">
    <property type="term" value="C:peroxisomal membrane"/>
    <property type="evidence" value="ECO:0007669"/>
    <property type="project" value="UniProtKB-SubCell"/>
</dbReference>
<evidence type="ECO:0000256" key="4">
    <source>
        <dbReference type="ARBA" id="ARBA00029502"/>
    </source>
</evidence>
<dbReference type="EMBL" id="JAJGCB010000001">
    <property type="protein sequence ID" value="KAJ8995307.1"/>
    <property type="molecule type" value="Genomic_DNA"/>
</dbReference>
<proteinExistence type="inferred from homology"/>
<dbReference type="AlphaFoldDB" id="A0AAN6F4D8"/>
<feature type="compositionally biased region" description="Polar residues" evidence="8">
    <location>
        <begin position="133"/>
        <end position="144"/>
    </location>
</feature>
<keyword evidence="3 7" id="KW-0576">Peroxisome</keyword>
<dbReference type="PANTHER" id="PTHR23058">
    <property type="entry name" value="PEROXISOMAL MEMBRANE PROTEIN PEX14"/>
    <property type="match status" value="1"/>
</dbReference>
<evidence type="ECO:0000256" key="2">
    <source>
        <dbReference type="ARBA" id="ARBA00023010"/>
    </source>
</evidence>
<dbReference type="InterPro" id="IPR006785">
    <property type="entry name" value="Pex14_N"/>
</dbReference>
<evidence type="ECO:0000256" key="1">
    <source>
        <dbReference type="ARBA" id="ARBA00005443"/>
    </source>
</evidence>
<feature type="compositionally biased region" description="Polar residues" evidence="8">
    <location>
        <begin position="315"/>
        <end position="331"/>
    </location>
</feature>
<sequence>MADQDPRRGASIPEWQKTTHQPSTSSEESASSSSDQPSSSGQTTGADAANNPTSELSLLEQARKFLDDDAIREAPRERKVAFLQKKGLSADHIDTLLGSADEQTSSQSEPELPSELKTVHDSNSNTNIDSSNKTETQSQTTSDLETPPATPSVSEEPSAAVSVSSNSNNNNKREIPPIITYPEFLLKPQKPPPLVTIDRLINAAYLFTGISALTYGASKYIVQPMLETLTEARHELAETTLSDLDVLNKKLESTVSHVPYFPSSTVLQKQTNVNNIDNNDDIESIDSDPTELFHRDIATQTSPPPLSRSNSLSSETQGRTAQDPTAAQASRLQSLHGTLSSLLHSTTTHFSQDRLKDQVSQLQMVLDKLETSYNPFAIDYYGTPSSSSFGTYSFQQDDKSKQQQSKKPDAEAQKFKSEIRSLKGALLSSRNFPTARPAAPFVLPTSR</sequence>
<feature type="region of interest" description="Disordered" evidence="8">
    <location>
        <begin position="1"/>
        <end position="56"/>
    </location>
</feature>
<organism evidence="10 11">
    <name type="scientific">Exophiala dermatitidis</name>
    <name type="common">Black yeast-like fungus</name>
    <name type="synonym">Wangiella dermatitidis</name>
    <dbReference type="NCBI Taxonomy" id="5970"/>
    <lineage>
        <taxon>Eukaryota</taxon>
        <taxon>Fungi</taxon>
        <taxon>Dikarya</taxon>
        <taxon>Ascomycota</taxon>
        <taxon>Pezizomycotina</taxon>
        <taxon>Eurotiomycetes</taxon>
        <taxon>Chaetothyriomycetidae</taxon>
        <taxon>Chaetothyriales</taxon>
        <taxon>Herpotrichiellaceae</taxon>
        <taxon>Exophiala</taxon>
    </lineage>
</organism>
<dbReference type="GO" id="GO:1990429">
    <property type="term" value="C:peroxisomal importomer complex"/>
    <property type="evidence" value="ECO:0007669"/>
    <property type="project" value="TreeGrafter"/>
</dbReference>
<comment type="subcellular location">
    <subcellularLocation>
        <location evidence="6 7">Peroxisome membrane</location>
    </subcellularLocation>
</comment>
<feature type="region of interest" description="Disordered" evidence="8">
    <location>
        <begin position="298"/>
        <end position="331"/>
    </location>
</feature>
<feature type="compositionally biased region" description="Low complexity" evidence="8">
    <location>
        <begin position="151"/>
        <end position="170"/>
    </location>
</feature>
<feature type="compositionally biased region" description="Low complexity" evidence="8">
    <location>
        <begin position="21"/>
        <end position="40"/>
    </location>
</feature>
<evidence type="ECO:0000256" key="6">
    <source>
        <dbReference type="ARBA" id="ARBA00046271"/>
    </source>
</evidence>
<evidence type="ECO:0000256" key="3">
    <source>
        <dbReference type="ARBA" id="ARBA00023140"/>
    </source>
</evidence>
<feature type="compositionally biased region" description="Low complexity" evidence="8">
    <location>
        <begin position="102"/>
        <end position="131"/>
    </location>
</feature>
<dbReference type="InterPro" id="IPR036388">
    <property type="entry name" value="WH-like_DNA-bd_sf"/>
</dbReference>